<dbReference type="InterPro" id="IPR033133">
    <property type="entry name" value="PUM-HD"/>
</dbReference>
<dbReference type="EMBL" id="GL832957">
    <property type="protein sequence ID" value="EGD79010.1"/>
    <property type="molecule type" value="Genomic_DNA"/>
</dbReference>
<evidence type="ECO:0000256" key="3">
    <source>
        <dbReference type="SAM" id="MobiDB-lite"/>
    </source>
</evidence>
<dbReference type="eggNOG" id="KOG1488">
    <property type="taxonomic scope" value="Eukaryota"/>
</dbReference>
<feature type="domain" description="PUM-HD" evidence="4">
    <location>
        <begin position="551"/>
        <end position="899"/>
    </location>
</feature>
<keyword evidence="6" id="KW-1185">Reference proteome</keyword>
<dbReference type="GO" id="GO:0003730">
    <property type="term" value="F:mRNA 3'-UTR binding"/>
    <property type="evidence" value="ECO:0007669"/>
    <property type="project" value="TreeGrafter"/>
</dbReference>
<dbReference type="OrthoDB" id="668540at2759"/>
<feature type="repeat" description="Pumilio" evidence="2">
    <location>
        <begin position="791"/>
        <end position="826"/>
    </location>
</feature>
<evidence type="ECO:0000313" key="6">
    <source>
        <dbReference type="Proteomes" id="UP000007799"/>
    </source>
</evidence>
<dbReference type="InterPro" id="IPR011989">
    <property type="entry name" value="ARM-like"/>
</dbReference>
<accession>F2TZI6</accession>
<feature type="repeat" description="Pumilio" evidence="2">
    <location>
        <begin position="755"/>
        <end position="790"/>
    </location>
</feature>
<name>F2TZI6_SALR5</name>
<dbReference type="AlphaFoldDB" id="F2TZI6"/>
<evidence type="ECO:0000256" key="1">
    <source>
        <dbReference type="ARBA" id="ARBA00022737"/>
    </source>
</evidence>
<dbReference type="GO" id="GO:0010608">
    <property type="term" value="P:post-transcriptional regulation of gene expression"/>
    <property type="evidence" value="ECO:0007669"/>
    <property type="project" value="TreeGrafter"/>
</dbReference>
<feature type="repeat" description="Pumilio" evidence="2">
    <location>
        <begin position="838"/>
        <end position="873"/>
    </location>
</feature>
<dbReference type="Proteomes" id="UP000007799">
    <property type="component" value="Unassembled WGS sequence"/>
</dbReference>
<feature type="region of interest" description="Disordered" evidence="3">
    <location>
        <begin position="1"/>
        <end position="45"/>
    </location>
</feature>
<dbReference type="InterPro" id="IPR033712">
    <property type="entry name" value="Pumilio_RNA-bd"/>
</dbReference>
<dbReference type="InterPro" id="IPR016024">
    <property type="entry name" value="ARM-type_fold"/>
</dbReference>
<proteinExistence type="predicted"/>
<feature type="compositionally biased region" description="Basic and acidic residues" evidence="3">
    <location>
        <begin position="11"/>
        <end position="20"/>
    </location>
</feature>
<feature type="compositionally biased region" description="Basic residues" evidence="3">
    <location>
        <begin position="488"/>
        <end position="508"/>
    </location>
</feature>
<dbReference type="PROSITE" id="PS50302">
    <property type="entry name" value="PUM"/>
    <property type="match status" value="8"/>
</dbReference>
<dbReference type="PANTHER" id="PTHR12537:SF12">
    <property type="entry name" value="MATERNAL PROTEIN PUMILIO"/>
    <property type="match status" value="1"/>
</dbReference>
<organism evidence="6">
    <name type="scientific">Salpingoeca rosetta (strain ATCC 50818 / BSB-021)</name>
    <dbReference type="NCBI Taxonomy" id="946362"/>
    <lineage>
        <taxon>Eukaryota</taxon>
        <taxon>Choanoflagellata</taxon>
        <taxon>Craspedida</taxon>
        <taxon>Salpingoecidae</taxon>
        <taxon>Salpingoeca</taxon>
    </lineage>
</organism>
<feature type="compositionally biased region" description="Basic residues" evidence="3">
    <location>
        <begin position="404"/>
        <end position="426"/>
    </location>
</feature>
<feature type="compositionally biased region" description="Low complexity" evidence="3">
    <location>
        <begin position="286"/>
        <end position="306"/>
    </location>
</feature>
<feature type="compositionally biased region" description="Basic and acidic residues" evidence="3">
    <location>
        <begin position="369"/>
        <end position="380"/>
    </location>
</feature>
<feature type="repeat" description="Pumilio" evidence="2">
    <location>
        <begin position="573"/>
        <end position="608"/>
    </location>
</feature>
<feature type="compositionally biased region" description="Polar residues" evidence="3">
    <location>
        <begin position="210"/>
        <end position="231"/>
    </location>
</feature>
<dbReference type="GeneID" id="16078562"/>
<dbReference type="InterPro" id="IPR001313">
    <property type="entry name" value="Pumilio_RNA-bd_rpt"/>
</dbReference>
<feature type="compositionally biased region" description="Low complexity" evidence="3">
    <location>
        <begin position="451"/>
        <end position="465"/>
    </location>
</feature>
<dbReference type="PROSITE" id="PS50303">
    <property type="entry name" value="PUM_HD"/>
    <property type="match status" value="1"/>
</dbReference>
<dbReference type="STRING" id="946362.F2TZI6"/>
<evidence type="ECO:0000259" key="4">
    <source>
        <dbReference type="PROSITE" id="PS50303"/>
    </source>
</evidence>
<dbReference type="Pfam" id="PF00806">
    <property type="entry name" value="PUF"/>
    <property type="match status" value="8"/>
</dbReference>
<evidence type="ECO:0000313" key="5">
    <source>
        <dbReference type="EMBL" id="EGD79010.1"/>
    </source>
</evidence>
<dbReference type="PANTHER" id="PTHR12537">
    <property type="entry name" value="RNA BINDING PROTEIN PUMILIO-RELATED"/>
    <property type="match status" value="1"/>
</dbReference>
<feature type="region of interest" description="Disordered" evidence="3">
    <location>
        <begin position="201"/>
        <end position="306"/>
    </location>
</feature>
<evidence type="ECO:0000256" key="2">
    <source>
        <dbReference type="PROSITE-ProRule" id="PRU00317"/>
    </source>
</evidence>
<feature type="compositionally biased region" description="Polar residues" evidence="3">
    <location>
        <begin position="139"/>
        <end position="159"/>
    </location>
</feature>
<feature type="region of interest" description="Disordered" evidence="3">
    <location>
        <begin position="324"/>
        <end position="559"/>
    </location>
</feature>
<protein>
    <recommendedName>
        <fullName evidence="4">PUM-HD domain-containing protein</fullName>
    </recommendedName>
</protein>
<dbReference type="KEGG" id="sre:PTSG_11819"/>
<sequence length="903" mass="98972">MSSLASPALTDSERLSRDSGIRLSASPPQADQQPTNPKTLKRTPYSINTATISNIDTEEKDSPAAKVEHDLRKWEETMDAVDPQSSIKKIEDDDTRWLNTLADTDVFDDGPTTPPLTTSVSGGAFSQDDSGLSALPSFGTPSSTVGTAATLSNTSSTHGTMAPGTPLHPHDAMAWATHATPYPEPPQQFAGLEPALASLSLSGAGPWSQAGPQDSTASGPMPTTQNEQQGGWSLPQHMSAPDSANISPPLADDSGVATTPARPQAEFHQQPQASAGGGFQPWSASMHPQQQPQRQAMQHAHAQARHPQFQQAYMFPQRAKSVSADPNMFTGGGTGMSGSGGLMLAPGSQDWLPANPPSSQQQEQQQQQQRHDPAQQRQEQKPPQQQGIPPPQQHVMGASFQPQHPHHQALHLGHPHHHPHQQHLHHMQPGMVPPPNHRYARAHSEPAPGMHFHAPGPATAPHTPHSFLPHTPGPLMEEPHGHAPPFHAHPHPHHAHHHHLHHHGHPHHPPSAFMFAGAPLASPSTEFSHDRDGRRRPSSSRNSAERGTPRRGNNGLQNTFRRLNLDSSTRLRDLAGRIVELSADQHGSRMIQHCIESATPAEMHKLLEEVGEQLYQVMTDVFGNYVIQKLLQYGDGTVQHAIVNGMRGRVPALSMHNYGCRVVQEVLATVTSAELRNIVLKELEAYNVSDLIMDQHANHVIQKCVTSLSPDNLGFVISACERQASAMSRHLYGCRVIQRLIEQCESTQLALVYKNVLDDCASLMKNAYGNYVIQHVLEHGKQEHRDVVMDCVSGNLLTLSQHKFASNVIEKFLRVARADQISSLVAELCRSTALPDGTTAAPLHIMMKDKYANYVIQTLMQFAPRQTQMALLDYIHANREVLRGYNYGKHIVAKAEALRTQRR</sequence>
<feature type="region of interest" description="Disordered" evidence="3">
    <location>
        <begin position="119"/>
        <end position="171"/>
    </location>
</feature>
<dbReference type="CDD" id="cd07920">
    <property type="entry name" value="Pumilio"/>
    <property type="match status" value="1"/>
</dbReference>
<keyword evidence="1" id="KW-0677">Repeat</keyword>
<gene>
    <name evidence="5" type="ORF">PTSG_11819</name>
</gene>
<dbReference type="InParanoid" id="F2TZI6"/>
<feature type="compositionally biased region" description="Polar residues" evidence="3">
    <location>
        <begin position="26"/>
        <end position="38"/>
    </location>
</feature>
<dbReference type="OMA" id="MAWATHA"/>
<reference evidence="5" key="1">
    <citation type="submission" date="2009-08" db="EMBL/GenBank/DDBJ databases">
        <title>Annotation of Salpingoeca rosetta.</title>
        <authorList>
            <consortium name="The Broad Institute Genome Sequencing Platform"/>
            <person name="Russ C."/>
            <person name="Cuomo C."/>
            <person name="Burger G."/>
            <person name="Gray M.W."/>
            <person name="Holland P.W.H."/>
            <person name="King N."/>
            <person name="Lang F.B.F."/>
            <person name="Roger A.J."/>
            <person name="Ruiz-Trillo I."/>
            <person name="Young S.K."/>
            <person name="Zeng Q."/>
            <person name="Gargeya S."/>
            <person name="Alvarado L."/>
            <person name="Berlin A."/>
            <person name="Chapman S.B."/>
            <person name="Chen Z."/>
            <person name="Freedman E."/>
            <person name="Gellesch M."/>
            <person name="Goldberg J."/>
            <person name="Griggs A."/>
            <person name="Gujja S."/>
            <person name="Heilman E."/>
            <person name="Heiman D."/>
            <person name="Howarth C."/>
            <person name="Mehta T."/>
            <person name="Neiman D."/>
            <person name="Pearson M."/>
            <person name="Roberts A."/>
            <person name="Saif S."/>
            <person name="Shea T."/>
            <person name="Shenoy N."/>
            <person name="Sisk P."/>
            <person name="Stolte C."/>
            <person name="Sykes S."/>
            <person name="White J."/>
            <person name="Yandava C."/>
            <person name="Haas B."/>
            <person name="Nusbaum C."/>
            <person name="Birren B."/>
        </authorList>
    </citation>
    <scope>NUCLEOTIDE SEQUENCE [LARGE SCALE GENOMIC DNA]</scope>
    <source>
        <strain evidence="5">ATCC 50818</strain>
    </source>
</reference>
<dbReference type="RefSeq" id="XP_004997966.1">
    <property type="nucleotide sequence ID" value="XM_004997909.1"/>
</dbReference>
<dbReference type="SUPFAM" id="SSF48371">
    <property type="entry name" value="ARM repeat"/>
    <property type="match status" value="1"/>
</dbReference>
<feature type="compositionally biased region" description="Gly residues" evidence="3">
    <location>
        <begin position="330"/>
        <end position="341"/>
    </location>
</feature>
<feature type="repeat" description="Pumilio" evidence="2">
    <location>
        <begin position="719"/>
        <end position="754"/>
    </location>
</feature>
<dbReference type="GO" id="GO:0005737">
    <property type="term" value="C:cytoplasm"/>
    <property type="evidence" value="ECO:0007669"/>
    <property type="project" value="TreeGrafter"/>
</dbReference>
<feature type="repeat" description="Pumilio" evidence="2">
    <location>
        <begin position="609"/>
        <end position="644"/>
    </location>
</feature>
<dbReference type="SMART" id="SM00025">
    <property type="entry name" value="Pumilio"/>
    <property type="match status" value="8"/>
</dbReference>
<dbReference type="Gene3D" id="1.25.10.10">
    <property type="entry name" value="Leucine-rich Repeat Variant"/>
    <property type="match status" value="1"/>
</dbReference>
<feature type="repeat" description="Pumilio" evidence="2">
    <location>
        <begin position="682"/>
        <end position="718"/>
    </location>
</feature>
<feature type="repeat" description="Pumilio" evidence="2">
    <location>
        <begin position="645"/>
        <end position="681"/>
    </location>
</feature>